<dbReference type="EMBL" id="MORL01000103">
    <property type="protein sequence ID" value="OIN55499.1"/>
    <property type="molecule type" value="Genomic_DNA"/>
</dbReference>
<sequence>MQKRITLSVPVYLQKFLVGEFIGEYSEKGACLHVEKRSEIGKLIHLVSRYYPFPVAVPKPAGTTITISYYCREKSYEFPADKYGELTRQLDEIFRRSMICEVRRVHELAGGDYGVHIRQFLNRYQIEADVDVDFETIRKIYRDYLHRISQKNRKILA</sequence>
<evidence type="ECO:0000313" key="2">
    <source>
        <dbReference type="Proteomes" id="UP000181790"/>
    </source>
</evidence>
<gene>
    <name evidence="1" type="ORF">BLX24_29995</name>
</gene>
<keyword evidence="2" id="KW-1185">Reference proteome</keyword>
<protein>
    <submittedName>
        <fullName evidence="1">Uncharacterized protein</fullName>
    </submittedName>
</protein>
<dbReference type="AlphaFoldDB" id="A0A1S2VA09"/>
<dbReference type="Proteomes" id="UP000181790">
    <property type="component" value="Unassembled WGS sequence"/>
</dbReference>
<evidence type="ECO:0000313" key="1">
    <source>
        <dbReference type="EMBL" id="OIN55499.1"/>
    </source>
</evidence>
<dbReference type="OrthoDB" id="951057at2"/>
<reference evidence="1 2" key="1">
    <citation type="submission" date="2016-10" db="EMBL/GenBank/DDBJ databases">
        <title>Arsenicibacter rosenii gen. nov., sp. nov., an efficient arsenic-methylating bacterium isolated from an arsenic-contaminated paddy soil.</title>
        <authorList>
            <person name="Huang K."/>
        </authorList>
    </citation>
    <scope>NUCLEOTIDE SEQUENCE [LARGE SCALE GENOMIC DNA]</scope>
    <source>
        <strain evidence="1 2">SM-1</strain>
    </source>
</reference>
<name>A0A1S2VA09_9BACT</name>
<proteinExistence type="predicted"/>
<accession>A0A1S2VA09</accession>
<comment type="caution">
    <text evidence="1">The sequence shown here is derived from an EMBL/GenBank/DDBJ whole genome shotgun (WGS) entry which is preliminary data.</text>
</comment>
<dbReference type="RefSeq" id="WP_071506872.1">
    <property type="nucleotide sequence ID" value="NZ_MORL01000103.1"/>
</dbReference>
<organism evidence="1 2">
    <name type="scientific">Arsenicibacter rosenii</name>
    <dbReference type="NCBI Taxonomy" id="1750698"/>
    <lineage>
        <taxon>Bacteria</taxon>
        <taxon>Pseudomonadati</taxon>
        <taxon>Bacteroidota</taxon>
        <taxon>Cytophagia</taxon>
        <taxon>Cytophagales</taxon>
        <taxon>Spirosomataceae</taxon>
        <taxon>Arsenicibacter</taxon>
    </lineage>
</organism>